<feature type="transmembrane region" description="Helical" evidence="6">
    <location>
        <begin position="62"/>
        <end position="79"/>
    </location>
</feature>
<keyword evidence="4 9" id="KW-0418">Kinase</keyword>
<evidence type="ECO:0000259" key="7">
    <source>
        <dbReference type="Pfam" id="PF02518"/>
    </source>
</evidence>
<keyword evidence="3" id="KW-0808">Transferase</keyword>
<evidence type="ECO:0000313" key="9">
    <source>
        <dbReference type="EMBL" id="RIP34993.1"/>
    </source>
</evidence>
<dbReference type="InterPro" id="IPR011712">
    <property type="entry name" value="Sig_transdc_His_kin_sub3_dim/P"/>
</dbReference>
<dbReference type="Gene3D" id="1.20.5.1930">
    <property type="match status" value="1"/>
</dbReference>
<feature type="transmembrane region" description="Helical" evidence="6">
    <location>
        <begin position="132"/>
        <end position="149"/>
    </location>
</feature>
<dbReference type="InterPro" id="IPR003594">
    <property type="entry name" value="HATPase_dom"/>
</dbReference>
<dbReference type="Gene3D" id="3.30.565.10">
    <property type="entry name" value="Histidine kinase-like ATPase, C-terminal domain"/>
    <property type="match status" value="1"/>
</dbReference>
<dbReference type="EMBL" id="QYJN01000003">
    <property type="protein sequence ID" value="RIP34993.1"/>
    <property type="molecule type" value="Genomic_DNA"/>
</dbReference>
<dbReference type="CDD" id="cd16917">
    <property type="entry name" value="HATPase_UhpB-NarQ-NarX-like"/>
    <property type="match status" value="1"/>
</dbReference>
<evidence type="ECO:0000256" key="4">
    <source>
        <dbReference type="ARBA" id="ARBA00022777"/>
    </source>
</evidence>
<dbReference type="Proteomes" id="UP000265541">
    <property type="component" value="Unassembled WGS sequence"/>
</dbReference>
<dbReference type="InterPro" id="IPR050482">
    <property type="entry name" value="Sensor_HK_TwoCompSys"/>
</dbReference>
<evidence type="ECO:0000256" key="3">
    <source>
        <dbReference type="ARBA" id="ARBA00022679"/>
    </source>
</evidence>
<evidence type="ECO:0000259" key="8">
    <source>
        <dbReference type="Pfam" id="PF07730"/>
    </source>
</evidence>
<feature type="transmembrane region" description="Helical" evidence="6">
    <location>
        <begin position="85"/>
        <end position="102"/>
    </location>
</feature>
<feature type="transmembrane region" description="Helical" evidence="6">
    <location>
        <begin position="109"/>
        <end position="126"/>
    </location>
</feature>
<proteinExistence type="predicted"/>
<gene>
    <name evidence="9" type="ORF">BUZ14_07425</name>
</gene>
<feature type="transmembrane region" description="Helical" evidence="6">
    <location>
        <begin position="36"/>
        <end position="55"/>
    </location>
</feature>
<keyword evidence="6" id="KW-1133">Transmembrane helix</keyword>
<name>A0A3A0W4B3_STAGA</name>
<evidence type="ECO:0000313" key="10">
    <source>
        <dbReference type="Proteomes" id="UP000265541"/>
    </source>
</evidence>
<dbReference type="EC" id="2.7.13.3" evidence="2"/>
<dbReference type="Pfam" id="PF02518">
    <property type="entry name" value="HATPase_c"/>
    <property type="match status" value="1"/>
</dbReference>
<keyword evidence="6" id="KW-0472">Membrane</keyword>
<evidence type="ECO:0000256" key="6">
    <source>
        <dbReference type="SAM" id="Phobius"/>
    </source>
</evidence>
<dbReference type="SUPFAM" id="SSF55874">
    <property type="entry name" value="ATPase domain of HSP90 chaperone/DNA topoisomerase II/histidine kinase"/>
    <property type="match status" value="1"/>
</dbReference>
<comment type="catalytic activity">
    <reaction evidence="1">
        <text>ATP + protein L-histidine = ADP + protein N-phospho-L-histidine.</text>
        <dbReference type="EC" id="2.7.13.3"/>
    </reaction>
</comment>
<feature type="domain" description="Histidine kinase/HSP90-like ATPase" evidence="7">
    <location>
        <begin position="277"/>
        <end position="359"/>
    </location>
</feature>
<evidence type="ECO:0000256" key="2">
    <source>
        <dbReference type="ARBA" id="ARBA00012438"/>
    </source>
</evidence>
<reference evidence="9 10" key="1">
    <citation type="journal article" date="2016" name="Front. Microbiol.">
        <title>Comprehensive Phylogenetic Analysis of Bovine Non-aureus Staphylococci Species Based on Whole-Genome Sequencing.</title>
        <authorList>
            <person name="Naushad S."/>
            <person name="Barkema H.W."/>
            <person name="Luby C."/>
            <person name="Condas L.A."/>
            <person name="Nobrega D.B."/>
            <person name="Carson D.A."/>
            <person name="De Buck J."/>
        </authorList>
    </citation>
    <scope>NUCLEOTIDE SEQUENCE [LARGE SCALE GENOMIC DNA]</scope>
    <source>
        <strain evidence="9 10">SNUC 4781</strain>
    </source>
</reference>
<comment type="caution">
    <text evidence="9">The sequence shown here is derived from an EMBL/GenBank/DDBJ whole genome shotgun (WGS) entry which is preliminary data.</text>
</comment>
<dbReference type="GO" id="GO:0046983">
    <property type="term" value="F:protein dimerization activity"/>
    <property type="evidence" value="ECO:0007669"/>
    <property type="project" value="InterPro"/>
</dbReference>
<organism evidence="9 10">
    <name type="scientific">Staphylococcus gallinarum</name>
    <dbReference type="NCBI Taxonomy" id="1293"/>
    <lineage>
        <taxon>Bacteria</taxon>
        <taxon>Bacillati</taxon>
        <taxon>Bacillota</taxon>
        <taxon>Bacilli</taxon>
        <taxon>Bacillales</taxon>
        <taxon>Staphylococcaceae</taxon>
        <taxon>Staphylococcus</taxon>
    </lineage>
</organism>
<sequence length="364" mass="41834">MKRSKLRLKIGELTTLIYLIIPLMEIFSEKRGPQELFIFVLCTFAVSYFIMVLFYKYLSQNIIYLLLVIHYLGILYFVYSVDPMNSLFFFYSAFALPFMFNTRIKSKEMLTFFITMLLCLIFTITLKENDVIILSVFYCVILLITFGNFKARADRKIREELEEKNKYINVLIAEQERNRIGQDLHDTLGHVFASLTLKSELAEKLLDKDVEAAKKEMISVTNLSRDALTKVRAIVEDLKVQTFEEEVKSVETILNNANLKFTFHNKGGAKSLNPAKQSILSMILREAINNIIKHAQATEVIGALKDEQNILKMTIQDNGVGIDTSKVKNLQSIEERVSYLHGNLEFHSNDGTTIVIEIPRGDLK</sequence>
<dbReference type="PANTHER" id="PTHR24421">
    <property type="entry name" value="NITRATE/NITRITE SENSOR PROTEIN NARX-RELATED"/>
    <property type="match status" value="1"/>
</dbReference>
<dbReference type="OrthoDB" id="9797605at2"/>
<accession>A0A3A0W4B3</accession>
<dbReference type="AlphaFoldDB" id="A0A3A0W4B3"/>
<dbReference type="Pfam" id="PF07730">
    <property type="entry name" value="HisKA_3"/>
    <property type="match status" value="1"/>
</dbReference>
<dbReference type="GO" id="GO:0000155">
    <property type="term" value="F:phosphorelay sensor kinase activity"/>
    <property type="evidence" value="ECO:0007669"/>
    <property type="project" value="InterPro"/>
</dbReference>
<feature type="domain" description="Signal transduction histidine kinase subgroup 3 dimerisation and phosphoacceptor" evidence="8">
    <location>
        <begin position="176"/>
        <end position="239"/>
    </location>
</feature>
<dbReference type="RefSeq" id="WP_119485218.1">
    <property type="nucleotide sequence ID" value="NZ_QYJN01000003.1"/>
</dbReference>
<feature type="transmembrane region" description="Helical" evidence="6">
    <location>
        <begin position="7"/>
        <end position="24"/>
    </location>
</feature>
<evidence type="ECO:0000256" key="5">
    <source>
        <dbReference type="ARBA" id="ARBA00023012"/>
    </source>
</evidence>
<dbReference type="PANTHER" id="PTHR24421:SF63">
    <property type="entry name" value="SENSOR HISTIDINE KINASE DESK"/>
    <property type="match status" value="1"/>
</dbReference>
<keyword evidence="5" id="KW-0902">Two-component regulatory system</keyword>
<keyword evidence="6" id="KW-0812">Transmembrane</keyword>
<dbReference type="GO" id="GO:0016020">
    <property type="term" value="C:membrane"/>
    <property type="evidence" value="ECO:0007669"/>
    <property type="project" value="InterPro"/>
</dbReference>
<protein>
    <recommendedName>
        <fullName evidence="2">histidine kinase</fullName>
        <ecNumber evidence="2">2.7.13.3</ecNumber>
    </recommendedName>
</protein>
<dbReference type="InterPro" id="IPR036890">
    <property type="entry name" value="HATPase_C_sf"/>
</dbReference>
<evidence type="ECO:0000256" key="1">
    <source>
        <dbReference type="ARBA" id="ARBA00000085"/>
    </source>
</evidence>